<dbReference type="Proteomes" id="UP000717696">
    <property type="component" value="Unassembled WGS sequence"/>
</dbReference>
<gene>
    <name evidence="4" type="ORF">B0J13DRAFT_289310</name>
</gene>
<keyword evidence="1" id="KW-0479">Metal-binding</keyword>
<evidence type="ECO:0000259" key="3">
    <source>
        <dbReference type="PROSITE" id="PS50157"/>
    </source>
</evidence>
<dbReference type="InterPro" id="IPR013087">
    <property type="entry name" value="Znf_C2H2_type"/>
</dbReference>
<accession>A0A9P9F2N9</accession>
<sequence length="275" mass="31026">MVFYFFLFQSEWPEGGRHLCTTMPWTIWPALMVLWGVCWMFYPPSADGKLALGDLDRLLANLSQEEISSCTRWLSQLDVSMFRGMVMTSTGQDPNDDDSSNLQMIRHAPSPLDCPICGRRFSRRDVRIRHQKESCSQSRGAQGDILCPYPACKRSRPGNGFKRRWHLRQHFYHCDLHKLELAGNAGSSSEQVENTPAVSGYGRKRQAGEAASLGAADVPDGENEGSNAVSRDSGRSELEATCRDLAMELEAVEEDLRRKRLRLEGLEARIRRSDA</sequence>
<dbReference type="PROSITE" id="PS50157">
    <property type="entry name" value="ZINC_FINGER_C2H2_2"/>
    <property type="match status" value="1"/>
</dbReference>
<dbReference type="GO" id="GO:0008270">
    <property type="term" value="F:zinc ion binding"/>
    <property type="evidence" value="ECO:0007669"/>
    <property type="project" value="UniProtKB-KW"/>
</dbReference>
<evidence type="ECO:0000256" key="2">
    <source>
        <dbReference type="SAM" id="MobiDB-lite"/>
    </source>
</evidence>
<feature type="domain" description="C2H2-type" evidence="3">
    <location>
        <begin position="112"/>
        <end position="140"/>
    </location>
</feature>
<feature type="region of interest" description="Disordered" evidence="2">
    <location>
        <begin position="184"/>
        <end position="237"/>
    </location>
</feature>
<keyword evidence="1" id="KW-0862">Zinc</keyword>
<dbReference type="EMBL" id="JAGMUU010000006">
    <property type="protein sequence ID" value="KAH7150474.1"/>
    <property type="molecule type" value="Genomic_DNA"/>
</dbReference>
<dbReference type="Pfam" id="PF26176">
    <property type="entry name" value="zf_C2H2_17_2"/>
    <property type="match status" value="1"/>
</dbReference>
<name>A0A9P9F2N9_9HYPO</name>
<organism evidence="4 5">
    <name type="scientific">Dactylonectria estremocensis</name>
    <dbReference type="NCBI Taxonomy" id="1079267"/>
    <lineage>
        <taxon>Eukaryota</taxon>
        <taxon>Fungi</taxon>
        <taxon>Dikarya</taxon>
        <taxon>Ascomycota</taxon>
        <taxon>Pezizomycotina</taxon>
        <taxon>Sordariomycetes</taxon>
        <taxon>Hypocreomycetidae</taxon>
        <taxon>Hypocreales</taxon>
        <taxon>Nectriaceae</taxon>
        <taxon>Dactylonectria</taxon>
    </lineage>
</organism>
<reference evidence="4" key="1">
    <citation type="journal article" date="2021" name="Nat. Commun.">
        <title>Genetic determinants of endophytism in the Arabidopsis root mycobiome.</title>
        <authorList>
            <person name="Mesny F."/>
            <person name="Miyauchi S."/>
            <person name="Thiergart T."/>
            <person name="Pickel B."/>
            <person name="Atanasova L."/>
            <person name="Karlsson M."/>
            <person name="Huettel B."/>
            <person name="Barry K.W."/>
            <person name="Haridas S."/>
            <person name="Chen C."/>
            <person name="Bauer D."/>
            <person name="Andreopoulos W."/>
            <person name="Pangilinan J."/>
            <person name="LaButti K."/>
            <person name="Riley R."/>
            <person name="Lipzen A."/>
            <person name="Clum A."/>
            <person name="Drula E."/>
            <person name="Henrissat B."/>
            <person name="Kohler A."/>
            <person name="Grigoriev I.V."/>
            <person name="Martin F.M."/>
            <person name="Hacquard S."/>
        </authorList>
    </citation>
    <scope>NUCLEOTIDE SEQUENCE</scope>
    <source>
        <strain evidence="4">MPI-CAGE-AT-0021</strain>
    </source>
</reference>
<comment type="caution">
    <text evidence="4">The sequence shown here is derived from an EMBL/GenBank/DDBJ whole genome shotgun (WGS) entry which is preliminary data.</text>
</comment>
<evidence type="ECO:0000313" key="5">
    <source>
        <dbReference type="Proteomes" id="UP000717696"/>
    </source>
</evidence>
<dbReference type="AlphaFoldDB" id="A0A9P9F2N9"/>
<keyword evidence="5" id="KW-1185">Reference proteome</keyword>
<proteinExistence type="predicted"/>
<evidence type="ECO:0000313" key="4">
    <source>
        <dbReference type="EMBL" id="KAH7150474.1"/>
    </source>
</evidence>
<keyword evidence="1" id="KW-0863">Zinc-finger</keyword>
<dbReference type="InterPro" id="IPR059095">
    <property type="entry name" value="Znf_C2H2_17_2nd"/>
</dbReference>
<feature type="compositionally biased region" description="Polar residues" evidence="2">
    <location>
        <begin position="185"/>
        <end position="197"/>
    </location>
</feature>
<protein>
    <recommendedName>
        <fullName evidence="3">C2H2-type domain-containing protein</fullName>
    </recommendedName>
</protein>
<evidence type="ECO:0000256" key="1">
    <source>
        <dbReference type="PROSITE-ProRule" id="PRU00042"/>
    </source>
</evidence>
<dbReference type="OrthoDB" id="2017974at2759"/>